<evidence type="ECO:0000313" key="7">
    <source>
        <dbReference type="Proteomes" id="UP001153069"/>
    </source>
</evidence>
<dbReference type="InterPro" id="IPR051455">
    <property type="entry name" value="Bact_solute-bind_prot3"/>
</dbReference>
<gene>
    <name evidence="6" type="ORF">SEMRO_1291_G259870.1</name>
</gene>
<dbReference type="Gene3D" id="3.40.190.10">
    <property type="entry name" value="Periplasmic binding protein-like II"/>
    <property type="match status" value="1"/>
</dbReference>
<proteinExistence type="inferred from homology"/>
<name>A0A9N8HR91_9STRA</name>
<sequence length="960" mass="104695">MADSAEIQPASALGNNNDRTNDLLLAPQQPMGNREEVPMAGAVMGFPVGVPVVEDFARRNNNKPYRFDITVDRSADTCVSSVTEDIVLHARHSGNGLYPSMSTCHEAEEPDPPGATADETDTKPAAIPTTQSDTMDMTPATLQQEQLSTGTSLVDMENRILGKNKTGTSQQQQLSTLEGETPHPTKDRTVPLRSVAIGVDVNSTTLPPLAEALDTVESAEKTIESTEKLTKKQNLVVESGEESNDETSNVEPSLWNPGPVTEPGAFPVSTPGFSSSVQLAMEAMARSSTDTAPTVSLDTAPTVGPVTLDATLAPTAGHSGTVRTARRNRATASRRDEEHGYVVEAKVEPDSTRDYRTYFWLGAILVLVVVVVLLSLGLAGVFADSEQEPDSNNSMNQSSNEPIIVAGTLSNGTVSQKVVLQSRLEQVRIRGYLKCSRIPNPDSMQADPDIEKVGEWTPSFCYAIAAAIWGSTNKTDLEQRVQFLEVGLLVGSDEPADVVPVGISRTMTGNVYNAAEQSGQAMSTPFIFDGYRVSGDPFYVDCFDNKSFKHVGECSDLLFCVSTGSTWARFVHEVLPERKIKDIDSFDGVMQSFAEGGCNIFMTFGLGQSEVVIRDVFGYYGNYTLGSKLYTRETRVLVTQADDPQWSSFVDVVLQSLLEAEMHNITQATAHLMPRTTVFGEDYSDMFKHVIRAMGNYGEIHQRYLYPILPRETINMINDGTTGMLYAPELGVYDPVGDYNRQLGPRLQRVLDRGRVLCGVRFGRDGFAAKTNSSQSSGIDVDFCRAVGAALFGGDTRSVELVQVEGQKDGFMKLASGAIDVLAGATWNLANSVNEPGTGLGFAFSLPYYYAQGLADSMVDPNLCLATMQDDHDWKTFVYWTMVATIYAEEHDIHRLNHNEMPMVHVYGDGLRRMLRDAILGVGNYADIFSRNLENRSGRNLLNQGADPGPGLYPMLDIFV</sequence>
<feature type="region of interest" description="Disordered" evidence="4">
    <location>
        <begin position="1"/>
        <end position="25"/>
    </location>
</feature>
<dbReference type="PANTHER" id="PTHR30085:SF6">
    <property type="entry name" value="ABC TRANSPORTER GLUTAMINE-BINDING PROTEIN GLNH"/>
    <property type="match status" value="1"/>
</dbReference>
<keyword evidence="3" id="KW-0732">Signal</keyword>
<keyword evidence="5" id="KW-1133">Transmembrane helix</keyword>
<protein>
    <submittedName>
        <fullName evidence="6">Extracellular solute-binding protein</fullName>
    </submittedName>
</protein>
<keyword evidence="5" id="KW-0812">Transmembrane</keyword>
<comment type="caution">
    <text evidence="6">The sequence shown here is derived from an EMBL/GenBank/DDBJ whole genome shotgun (WGS) entry which is preliminary data.</text>
</comment>
<feature type="region of interest" description="Disordered" evidence="4">
    <location>
        <begin position="102"/>
        <end position="134"/>
    </location>
</feature>
<dbReference type="OrthoDB" id="10056896at2759"/>
<feature type="compositionally biased region" description="Low complexity" evidence="4">
    <location>
        <begin position="166"/>
        <end position="179"/>
    </location>
</feature>
<comment type="similarity">
    <text evidence="1">Belongs to the bacterial solute-binding protein 3 family.</text>
</comment>
<feature type="region of interest" description="Disordered" evidence="4">
    <location>
        <begin position="223"/>
        <end position="271"/>
    </location>
</feature>
<keyword evidence="2" id="KW-0813">Transport</keyword>
<accession>A0A9N8HR91</accession>
<dbReference type="PANTHER" id="PTHR30085">
    <property type="entry name" value="AMINO ACID ABC TRANSPORTER PERMEASE"/>
    <property type="match status" value="1"/>
</dbReference>
<evidence type="ECO:0000256" key="4">
    <source>
        <dbReference type="SAM" id="MobiDB-lite"/>
    </source>
</evidence>
<dbReference type="Proteomes" id="UP001153069">
    <property type="component" value="Unassembled WGS sequence"/>
</dbReference>
<dbReference type="SUPFAM" id="SSF53850">
    <property type="entry name" value="Periplasmic binding protein-like II"/>
    <property type="match status" value="2"/>
</dbReference>
<keyword evidence="5" id="KW-0472">Membrane</keyword>
<feature type="region of interest" description="Disordered" evidence="4">
    <location>
        <begin position="163"/>
        <end position="188"/>
    </location>
</feature>
<organism evidence="6 7">
    <name type="scientific">Seminavis robusta</name>
    <dbReference type="NCBI Taxonomy" id="568900"/>
    <lineage>
        <taxon>Eukaryota</taxon>
        <taxon>Sar</taxon>
        <taxon>Stramenopiles</taxon>
        <taxon>Ochrophyta</taxon>
        <taxon>Bacillariophyta</taxon>
        <taxon>Bacillariophyceae</taxon>
        <taxon>Bacillariophycidae</taxon>
        <taxon>Naviculales</taxon>
        <taxon>Naviculaceae</taxon>
        <taxon>Seminavis</taxon>
    </lineage>
</organism>
<evidence type="ECO:0000256" key="3">
    <source>
        <dbReference type="ARBA" id="ARBA00022729"/>
    </source>
</evidence>
<evidence type="ECO:0000256" key="5">
    <source>
        <dbReference type="SAM" id="Phobius"/>
    </source>
</evidence>
<dbReference type="GO" id="GO:0006865">
    <property type="term" value="P:amino acid transport"/>
    <property type="evidence" value="ECO:0007669"/>
    <property type="project" value="TreeGrafter"/>
</dbReference>
<evidence type="ECO:0000313" key="6">
    <source>
        <dbReference type="EMBL" id="CAB9522327.1"/>
    </source>
</evidence>
<reference evidence="6" key="1">
    <citation type="submission" date="2020-06" db="EMBL/GenBank/DDBJ databases">
        <authorList>
            <consortium name="Plant Systems Biology data submission"/>
        </authorList>
    </citation>
    <scope>NUCLEOTIDE SEQUENCE</scope>
    <source>
        <strain evidence="6">D6</strain>
    </source>
</reference>
<feature type="transmembrane region" description="Helical" evidence="5">
    <location>
        <begin position="358"/>
        <end position="383"/>
    </location>
</feature>
<keyword evidence="7" id="KW-1185">Reference proteome</keyword>
<dbReference type="EMBL" id="CAICTM010001289">
    <property type="protein sequence ID" value="CAB9522327.1"/>
    <property type="molecule type" value="Genomic_DNA"/>
</dbReference>
<evidence type="ECO:0000256" key="1">
    <source>
        <dbReference type="ARBA" id="ARBA00010333"/>
    </source>
</evidence>
<feature type="region of interest" description="Disordered" evidence="4">
    <location>
        <begin position="311"/>
        <end position="335"/>
    </location>
</feature>
<evidence type="ECO:0000256" key="2">
    <source>
        <dbReference type="ARBA" id="ARBA00022448"/>
    </source>
</evidence>
<dbReference type="AlphaFoldDB" id="A0A9N8HR91"/>